<dbReference type="GO" id="GO:0000462">
    <property type="term" value="P:maturation of SSU-rRNA from tricistronic rRNA transcript (SSU-rRNA, 5.8S rRNA, LSU-rRNA)"/>
    <property type="evidence" value="ECO:0007669"/>
    <property type="project" value="InterPro"/>
</dbReference>
<dbReference type="Proteomes" id="UP001150569">
    <property type="component" value="Unassembled WGS sequence"/>
</dbReference>
<keyword evidence="7" id="KW-1185">Reference proteome</keyword>
<dbReference type="GO" id="GO:0030686">
    <property type="term" value="C:90S preribosome"/>
    <property type="evidence" value="ECO:0007669"/>
    <property type="project" value="InterPro"/>
</dbReference>
<dbReference type="PANTHER" id="PTHR31109">
    <property type="entry name" value="PROTEIN FAM207A"/>
    <property type="match status" value="1"/>
</dbReference>
<evidence type="ECO:0000256" key="5">
    <source>
        <dbReference type="SAM" id="MobiDB-lite"/>
    </source>
</evidence>
<dbReference type="EMBL" id="JANBPT010000262">
    <property type="protein sequence ID" value="KAJ1924632.1"/>
    <property type="molecule type" value="Genomic_DNA"/>
</dbReference>
<organism evidence="6 7">
    <name type="scientific">Tieghemiomyces parasiticus</name>
    <dbReference type="NCBI Taxonomy" id="78921"/>
    <lineage>
        <taxon>Eukaryota</taxon>
        <taxon>Fungi</taxon>
        <taxon>Fungi incertae sedis</taxon>
        <taxon>Zoopagomycota</taxon>
        <taxon>Kickxellomycotina</taxon>
        <taxon>Dimargaritomycetes</taxon>
        <taxon>Dimargaritales</taxon>
        <taxon>Dimargaritaceae</taxon>
        <taxon>Tieghemiomyces</taxon>
    </lineage>
</organism>
<sequence>MGLPSNLPLAYPSTMPKIRRQRTSLHSTAVPLSGRTFAAPDRTVEALGALPLPTEAAKLDPNALLQNISAPLPSLVSAAPVEPATPANPAKEHAPTRSRPIISKREKKAQRRQEFMKKLHHAYSTMKENKEKKPAAPSKSKTALQRGFGELRDSLAAITSVGPEPVASGERPAPTRPAKSKAAAKARGRQELLAQESKRFQQALQLTASNSDPLAAIKQHLRTTQGGSLPSQ</sequence>
<evidence type="ECO:0000256" key="2">
    <source>
        <dbReference type="ARBA" id="ARBA00011022"/>
    </source>
</evidence>
<accession>A0A9W8AD31</accession>
<dbReference type="InterPro" id="IPR028160">
    <property type="entry name" value="Slx9-like"/>
</dbReference>
<feature type="compositionally biased region" description="Polar residues" evidence="5">
    <location>
        <begin position="222"/>
        <end position="232"/>
    </location>
</feature>
<name>A0A9W8AD31_9FUNG</name>
<dbReference type="Pfam" id="PF15341">
    <property type="entry name" value="SLX9"/>
    <property type="match status" value="1"/>
</dbReference>
<dbReference type="GO" id="GO:0030688">
    <property type="term" value="C:preribosome, small subunit precursor"/>
    <property type="evidence" value="ECO:0007669"/>
    <property type="project" value="InterPro"/>
</dbReference>
<evidence type="ECO:0000256" key="4">
    <source>
        <dbReference type="ARBA" id="ARBA00023242"/>
    </source>
</evidence>
<feature type="region of interest" description="Disordered" evidence="5">
    <location>
        <begin position="1"/>
        <end position="31"/>
    </location>
</feature>
<comment type="similarity">
    <text evidence="2">Belongs to the SLX9 family.</text>
</comment>
<proteinExistence type="inferred from homology"/>
<feature type="compositionally biased region" description="Basic residues" evidence="5">
    <location>
        <begin position="178"/>
        <end position="187"/>
    </location>
</feature>
<evidence type="ECO:0000256" key="3">
    <source>
        <dbReference type="ARBA" id="ARBA00021321"/>
    </source>
</evidence>
<dbReference type="GO" id="GO:0005730">
    <property type="term" value="C:nucleolus"/>
    <property type="evidence" value="ECO:0007669"/>
    <property type="project" value="UniProtKB-SubCell"/>
</dbReference>
<evidence type="ECO:0000256" key="1">
    <source>
        <dbReference type="ARBA" id="ARBA00004604"/>
    </source>
</evidence>
<feature type="compositionally biased region" description="Polar residues" evidence="5">
    <location>
        <begin position="200"/>
        <end position="212"/>
    </location>
</feature>
<comment type="subcellular location">
    <subcellularLocation>
        <location evidence="1">Nucleus</location>
        <location evidence="1">Nucleolus</location>
    </subcellularLocation>
</comment>
<dbReference type="AlphaFoldDB" id="A0A9W8AD31"/>
<protein>
    <recommendedName>
        <fullName evidence="3">Ribosome biogenesis protein SLX9</fullName>
    </recommendedName>
</protein>
<gene>
    <name evidence="6" type="ORF">IWQ60_005079</name>
</gene>
<dbReference type="OrthoDB" id="18703at2759"/>
<comment type="caution">
    <text evidence="6">The sequence shown here is derived from an EMBL/GenBank/DDBJ whole genome shotgun (WGS) entry which is preliminary data.</text>
</comment>
<feature type="region of interest" description="Disordered" evidence="5">
    <location>
        <begin position="79"/>
        <end position="232"/>
    </location>
</feature>
<keyword evidence="4" id="KW-0539">Nucleus</keyword>
<evidence type="ECO:0000313" key="6">
    <source>
        <dbReference type="EMBL" id="KAJ1924632.1"/>
    </source>
</evidence>
<reference evidence="6" key="1">
    <citation type="submission" date="2022-07" db="EMBL/GenBank/DDBJ databases">
        <title>Phylogenomic reconstructions and comparative analyses of Kickxellomycotina fungi.</title>
        <authorList>
            <person name="Reynolds N.K."/>
            <person name="Stajich J.E."/>
            <person name="Barry K."/>
            <person name="Grigoriev I.V."/>
            <person name="Crous P."/>
            <person name="Smith M.E."/>
        </authorList>
    </citation>
    <scope>NUCLEOTIDE SEQUENCE</scope>
    <source>
        <strain evidence="6">RSA 861</strain>
    </source>
</reference>
<dbReference type="PANTHER" id="PTHR31109:SF2">
    <property type="entry name" value="RIBOSOME BIOGENESIS PROTEIN SLX9 HOMOLOG"/>
    <property type="match status" value="1"/>
</dbReference>
<evidence type="ECO:0000313" key="7">
    <source>
        <dbReference type="Proteomes" id="UP001150569"/>
    </source>
</evidence>